<name>D5U0G3_THEAM</name>
<dbReference type="UniPathway" id="UPA00537">
    <property type="reaction ID" value="UER00594"/>
</dbReference>
<sequence length="95" mass="11030">MKIYYNEYEAREGLFKVKIITDNQNIIRDVIIIGDFSVYPKEDIWIIEDSLKDVRFEDETVSSIVSGVFEKENSTLVGRALDELIETAVEERPVE</sequence>
<reference evidence="2" key="2">
    <citation type="journal article" date="2010" name="Stand. Genomic Sci.">
        <title>Complete genome sequence of Thermosphaera aggregans type strain (M11TLT).</title>
        <authorList>
            <person name="Spring S."/>
            <person name="Rachel R."/>
            <person name="Lapidus A."/>
            <person name="Davenport K."/>
            <person name="Tice H."/>
            <person name="Copeland A."/>
            <person name="Cheng J.-F."/>
            <person name="Lucas S."/>
            <person name="Chen F."/>
            <person name="Nolan M."/>
            <person name="Bruce D."/>
            <person name="Goodwin L."/>
            <person name="Pitluck S."/>
            <person name="Ivanova N."/>
            <person name="Mavromatis K."/>
            <person name="Ovchinnikova G."/>
            <person name="Pati A."/>
            <person name="Chen A."/>
            <person name="Palaniappan K."/>
            <person name="Land M."/>
            <person name="Hauser L."/>
            <person name="Chang Y.-J."/>
            <person name="Jeffries C.C."/>
            <person name="Brettin T."/>
            <person name="Detter J.C."/>
            <person name="Tapia R."/>
            <person name="Han C."/>
            <person name="Heimerl T."/>
            <person name="Weikl F."/>
            <person name="Brambilla E."/>
            <person name="Goker M."/>
            <person name="Bristow J."/>
            <person name="Eisen J.A."/>
            <person name="Markowitz V."/>
            <person name="Hugenholtz P."/>
            <person name="Kyrpides N.C."/>
            <person name="Klenk H.-P."/>
        </authorList>
    </citation>
    <scope>NUCLEOTIDE SEQUENCE [LARGE SCALE GENOMIC DNA]</scope>
    <source>
        <strain evidence="2">DSM 11486 / M11TL</strain>
    </source>
</reference>
<reference key="3">
    <citation type="submission" date="2010-02" db="EMBL/GenBank/DDBJ databases">
        <title>Complete genome sequence of Thermosphaera aggregans type strain (M11TL).</title>
        <authorList>
            <consortium name="US DOE Joint Genome Institute (JGI-PGF)"/>
            <person name="Spring S."/>
            <person name="Lapidus A."/>
            <person name="Munk C."/>
            <person name="Schroeder M."/>
            <person name="Glavina Del Rio T."/>
            <person name="Tice H."/>
            <person name="Copeland A."/>
            <person name="Cheng J.-F."/>
            <person name="Lucas S."/>
            <person name="Chen F."/>
            <person name="Nolan M."/>
            <person name="Bruce D."/>
            <person name="Goodwin L."/>
            <person name="Pitluck S."/>
            <person name="Ivanova N."/>
            <person name="Mavromatis K."/>
            <person name="Ovchinnikova G."/>
            <person name="Pati A."/>
            <person name="Chen A."/>
            <person name="Palaniappan K."/>
            <person name="Land M."/>
            <person name="Hauser L."/>
            <person name="Chang Y.-J."/>
            <person name="Jeffries C.C."/>
            <person name="Brettin T."/>
            <person name="Detter J.C."/>
            <person name="Tapia R."/>
            <person name="Han C."/>
            <person name="Chain P."/>
            <person name="Heimerl T."/>
            <person name="Weik F."/>
            <person name="Goker M."/>
            <person name="Rachel R."/>
            <person name="Bristow J."/>
            <person name="Eisen J.A."/>
            <person name="Markowitz V."/>
            <person name="Hugenholtz P."/>
            <person name="Kyrpides N.C."/>
            <person name="Klenk H.-P."/>
        </authorList>
    </citation>
    <scope>NUCLEOTIDE SEQUENCE</scope>
    <source>
        <strain>DSM 11486</strain>
    </source>
</reference>
<dbReference type="STRING" id="633148.Tagg_0338"/>
<dbReference type="Proteomes" id="UP000002376">
    <property type="component" value="Chromosome"/>
</dbReference>
<dbReference type="SUPFAM" id="SSF82649">
    <property type="entry name" value="SufE/NifU"/>
    <property type="match status" value="1"/>
</dbReference>
<evidence type="ECO:0000313" key="1">
    <source>
        <dbReference type="EMBL" id="ADG90613.1"/>
    </source>
</evidence>
<proteinExistence type="predicted"/>
<dbReference type="AlphaFoldDB" id="D5U0G3"/>
<dbReference type="EMBL" id="CP001939">
    <property type="protein sequence ID" value="ADG90613.1"/>
    <property type="molecule type" value="Genomic_DNA"/>
</dbReference>
<dbReference type="HOGENOM" id="CLU_2406216_0_0_2"/>
<dbReference type="KEGG" id="tag:Tagg_0338"/>
<protein>
    <submittedName>
        <fullName evidence="1">Uncharacterized protein</fullName>
    </submittedName>
</protein>
<dbReference type="OrthoDB" id="146287at2157"/>
<evidence type="ECO:0000313" key="2">
    <source>
        <dbReference type="Proteomes" id="UP000002376"/>
    </source>
</evidence>
<keyword evidence="2" id="KW-1185">Reference proteome</keyword>
<organism evidence="1 2">
    <name type="scientific">Thermosphaera aggregans (strain DSM 11486 / M11TL)</name>
    <dbReference type="NCBI Taxonomy" id="633148"/>
    <lineage>
        <taxon>Archaea</taxon>
        <taxon>Thermoproteota</taxon>
        <taxon>Thermoprotei</taxon>
        <taxon>Desulfurococcales</taxon>
        <taxon>Desulfurococcaceae</taxon>
        <taxon>Thermosphaera</taxon>
    </lineage>
</organism>
<reference evidence="1 2" key="1">
    <citation type="journal article" date="2010" name="Stand. Genomic Sci.">
        <title>Complete genome sequence of Thermosphaera aggregans type strain (M11TL).</title>
        <authorList>
            <person name="Spring S."/>
            <person name="Rachel R."/>
            <person name="Lapidus A."/>
            <person name="Davenport K."/>
            <person name="Tice H."/>
            <person name="Copeland A."/>
            <person name="Cheng J.F."/>
            <person name="Lucas S."/>
            <person name="Chen F."/>
            <person name="Nolan M."/>
            <person name="Bruce D."/>
            <person name="Goodwin L."/>
            <person name="Pitluck S."/>
            <person name="Ivanova N."/>
            <person name="Mavromatis K."/>
            <person name="Ovchinnikova G."/>
            <person name="Pati A."/>
            <person name="Chen A."/>
            <person name="Palaniappan K."/>
            <person name="Land M."/>
            <person name="Hauser L."/>
            <person name="Chang Y.J."/>
            <person name="Jeffries C.C."/>
            <person name="Brettin T."/>
            <person name="Detter J.C."/>
            <person name="Tapia R."/>
            <person name="Han C."/>
            <person name="Heimerl T."/>
            <person name="Weikl F."/>
            <person name="Brambilla E."/>
            <person name="Goker M."/>
            <person name="Bristow J."/>
            <person name="Eisen J.A."/>
            <person name="Markowitz V."/>
            <person name="Hugenholtz P."/>
            <person name="Kyrpides N.C."/>
            <person name="Klenk H.P."/>
        </authorList>
    </citation>
    <scope>NUCLEOTIDE SEQUENCE [LARGE SCALE GENOMIC DNA]</scope>
    <source>
        <strain evidence="2">DSM 11486 / M11TL</strain>
    </source>
</reference>
<accession>D5U0G3</accession>
<dbReference type="Gene3D" id="3.30.390.50">
    <property type="entry name" value="CO dehydrogenase flavoprotein, C-terminal domain"/>
    <property type="match status" value="1"/>
</dbReference>
<dbReference type="GeneID" id="9165351"/>
<dbReference type="eggNOG" id="arCOG03837">
    <property type="taxonomic scope" value="Archaea"/>
</dbReference>
<gene>
    <name evidence="1" type="ordered locus">Tagg_0338</name>
</gene>
<dbReference type="RefSeq" id="WP_013129206.1">
    <property type="nucleotide sequence ID" value="NC_014160.1"/>
</dbReference>